<evidence type="ECO:0000313" key="4">
    <source>
        <dbReference type="EMBL" id="MCL7021624.1"/>
    </source>
</evidence>
<dbReference type="SMART" id="SM00320">
    <property type="entry name" value="WD40"/>
    <property type="match status" value="5"/>
</dbReference>
<dbReference type="Gene3D" id="2.130.10.10">
    <property type="entry name" value="YVTN repeat-like/Quinoprotein amine dehydrogenase"/>
    <property type="match status" value="1"/>
</dbReference>
<dbReference type="EMBL" id="JAJJMA010002704">
    <property type="protein sequence ID" value="MCL7021624.1"/>
    <property type="molecule type" value="Genomic_DNA"/>
</dbReference>
<dbReference type="PRINTS" id="PR00320">
    <property type="entry name" value="GPROTEINBRPT"/>
</dbReference>
<comment type="caution">
    <text evidence="4">The sequence shown here is derived from an EMBL/GenBank/DDBJ whole genome shotgun (WGS) entry which is preliminary data.</text>
</comment>
<evidence type="ECO:0000256" key="2">
    <source>
        <dbReference type="ARBA" id="ARBA00022737"/>
    </source>
</evidence>
<feature type="repeat" description="WD" evidence="3">
    <location>
        <begin position="17"/>
        <end position="56"/>
    </location>
</feature>
<keyword evidence="2" id="KW-0677">Repeat</keyword>
<keyword evidence="5" id="KW-1185">Reference proteome</keyword>
<dbReference type="InterPro" id="IPR015943">
    <property type="entry name" value="WD40/YVTN_repeat-like_dom_sf"/>
</dbReference>
<dbReference type="FunFam" id="2.130.10.10:FF:000775">
    <property type="entry name" value="BnaA09g28200D protein"/>
    <property type="match status" value="1"/>
</dbReference>
<dbReference type="InterPro" id="IPR036322">
    <property type="entry name" value="WD40_repeat_dom_sf"/>
</dbReference>
<dbReference type="PANTHER" id="PTHR22844:SF340">
    <property type="entry name" value="OS01G0946100 PROTEIN"/>
    <property type="match status" value="1"/>
</dbReference>
<dbReference type="InterPro" id="IPR045182">
    <property type="entry name" value="JINGUBANG-like"/>
</dbReference>
<dbReference type="InterPro" id="IPR001680">
    <property type="entry name" value="WD40_rpt"/>
</dbReference>
<accession>A0AA41RK55</accession>
<dbReference type="SUPFAM" id="SSF50978">
    <property type="entry name" value="WD40 repeat-like"/>
    <property type="match status" value="1"/>
</dbReference>
<organism evidence="4 5">
    <name type="scientific">Papaver nudicaule</name>
    <name type="common">Iceland poppy</name>
    <dbReference type="NCBI Taxonomy" id="74823"/>
    <lineage>
        <taxon>Eukaryota</taxon>
        <taxon>Viridiplantae</taxon>
        <taxon>Streptophyta</taxon>
        <taxon>Embryophyta</taxon>
        <taxon>Tracheophyta</taxon>
        <taxon>Spermatophyta</taxon>
        <taxon>Magnoliopsida</taxon>
        <taxon>Ranunculales</taxon>
        <taxon>Papaveraceae</taxon>
        <taxon>Papaveroideae</taxon>
        <taxon>Papaver</taxon>
    </lineage>
</organism>
<dbReference type="InterPro" id="IPR020472">
    <property type="entry name" value="WD40_PAC1"/>
</dbReference>
<evidence type="ECO:0000256" key="1">
    <source>
        <dbReference type="ARBA" id="ARBA00022574"/>
    </source>
</evidence>
<evidence type="ECO:0000313" key="5">
    <source>
        <dbReference type="Proteomes" id="UP001177140"/>
    </source>
</evidence>
<sequence>MKQKNYVQIRRNHKCLWIEHADSISCLAVSNGLVYSGSWDKTLKIWRVSDLKCLESIKAHDDAINGLVTENGRVYSASADGKIKIWNSIQGTNTSHFLKRVLTGHKDVSLNSVIVCENGRFVYGGGSDGYIMGWEENQGSGDWNLVCEVKAHNMSVLCLCFMGDYICSGSADKSIGIWRREKSGGICNVGFMNGHEGPVKCLQASLFSVGGGFLLYSGGLDRSLRVWWVPIEEEHTAVKNKKKLIDS</sequence>
<feature type="repeat" description="WD" evidence="3">
    <location>
        <begin position="57"/>
        <end position="87"/>
    </location>
</feature>
<name>A0AA41RK55_PAPNU</name>
<dbReference type="Pfam" id="PF00400">
    <property type="entry name" value="WD40"/>
    <property type="match status" value="5"/>
</dbReference>
<keyword evidence="1 3" id="KW-0853">WD repeat</keyword>
<dbReference type="PROSITE" id="PS50082">
    <property type="entry name" value="WD_REPEATS_2"/>
    <property type="match status" value="3"/>
</dbReference>
<dbReference type="Proteomes" id="UP001177140">
    <property type="component" value="Unassembled WGS sequence"/>
</dbReference>
<reference evidence="4" key="1">
    <citation type="submission" date="2022-03" db="EMBL/GenBank/DDBJ databases">
        <title>A functionally conserved STORR gene fusion in Papaver species that diverged 16.8 million years ago.</title>
        <authorList>
            <person name="Catania T."/>
        </authorList>
    </citation>
    <scope>NUCLEOTIDE SEQUENCE</scope>
    <source>
        <strain evidence="4">S-191538</strain>
    </source>
</reference>
<gene>
    <name evidence="4" type="ORF">MKW94_015609</name>
</gene>
<proteinExistence type="predicted"/>
<feature type="repeat" description="WD" evidence="3">
    <location>
        <begin position="149"/>
        <end position="178"/>
    </location>
</feature>
<evidence type="ECO:0000256" key="3">
    <source>
        <dbReference type="PROSITE-ProRule" id="PRU00221"/>
    </source>
</evidence>
<dbReference type="PANTHER" id="PTHR22844">
    <property type="entry name" value="F-BOX AND WD40 DOMAIN PROTEIN"/>
    <property type="match status" value="1"/>
</dbReference>
<protein>
    <submittedName>
        <fullName evidence="4">Uncharacterized protein</fullName>
    </submittedName>
</protein>
<dbReference type="AlphaFoldDB" id="A0AA41RK55"/>